<proteinExistence type="predicted"/>
<dbReference type="InterPro" id="IPR039490">
    <property type="entry name" value="TMEM207"/>
</dbReference>
<keyword evidence="3" id="KW-1185">Reference proteome</keyword>
<feature type="chain" id="PRO_5027947997" evidence="2">
    <location>
        <begin position="30"/>
        <end position="159"/>
    </location>
</feature>
<name>A0A6P7QKC0_MUSCR</name>
<dbReference type="AlphaFoldDB" id="A0A6P7QKC0"/>
<keyword evidence="1" id="KW-1133">Transmembrane helix</keyword>
<keyword evidence="1" id="KW-0472">Membrane</keyword>
<dbReference type="CTD" id="131920"/>
<feature type="signal peptide" evidence="2">
    <location>
        <begin position="1"/>
        <end position="29"/>
    </location>
</feature>
<keyword evidence="2" id="KW-0732">Signal</keyword>
<evidence type="ECO:0000256" key="1">
    <source>
        <dbReference type="SAM" id="Phobius"/>
    </source>
</evidence>
<evidence type="ECO:0000313" key="4">
    <source>
        <dbReference type="RefSeq" id="XP_029326131.1"/>
    </source>
</evidence>
<protein>
    <submittedName>
        <fullName evidence="4">Transmembrane protein 207 isoform X1</fullName>
    </submittedName>
</protein>
<keyword evidence="1 4" id="KW-0812">Transmembrane</keyword>
<organism evidence="3 4">
    <name type="scientific">Mus caroli</name>
    <name type="common">Ryukyu mouse</name>
    <name type="synonym">Ricefield mouse</name>
    <dbReference type="NCBI Taxonomy" id="10089"/>
    <lineage>
        <taxon>Eukaryota</taxon>
        <taxon>Metazoa</taxon>
        <taxon>Chordata</taxon>
        <taxon>Craniata</taxon>
        <taxon>Vertebrata</taxon>
        <taxon>Euteleostomi</taxon>
        <taxon>Mammalia</taxon>
        <taxon>Eutheria</taxon>
        <taxon>Euarchontoglires</taxon>
        <taxon>Glires</taxon>
        <taxon>Rodentia</taxon>
        <taxon>Myomorpha</taxon>
        <taxon>Muroidea</taxon>
        <taxon>Muridae</taxon>
        <taxon>Murinae</taxon>
        <taxon>Mus</taxon>
        <taxon>Mus</taxon>
    </lineage>
</organism>
<sequence>MSRSSPFRVASKILTAGCLCLPLFQRVRSDLSCEENEIRSFFRLLLYKERLYNWCVNYDERYPDGWYIWFFLLIFLVVLLCGVVLFCLQCWLKRCGINPPRRTMAVFAVGDLDPVYGAEMAGRPTSGICHPTQNTELCSAPCFGVLGPPPPYEEILKAN</sequence>
<dbReference type="PANTHER" id="PTHR36467:SF1">
    <property type="entry name" value="TRANSMEMBRANE PROTEIN 207"/>
    <property type="match status" value="1"/>
</dbReference>
<evidence type="ECO:0000256" key="2">
    <source>
        <dbReference type="SAM" id="SignalP"/>
    </source>
</evidence>
<dbReference type="Proteomes" id="UP000515126">
    <property type="component" value="Chromosome 16"/>
</dbReference>
<evidence type="ECO:0000313" key="3">
    <source>
        <dbReference type="Proteomes" id="UP000515126"/>
    </source>
</evidence>
<reference evidence="4" key="1">
    <citation type="submission" date="2025-08" db="UniProtKB">
        <authorList>
            <consortium name="RefSeq"/>
        </authorList>
    </citation>
    <scope>IDENTIFICATION</scope>
</reference>
<gene>
    <name evidence="4" type="primary">Tmem207</name>
</gene>
<accession>A0A6P7QKC0</accession>
<dbReference type="PANTHER" id="PTHR36467">
    <property type="entry name" value="TRANSMEMBRANE PROTEIN 207"/>
    <property type="match status" value="1"/>
</dbReference>
<feature type="transmembrane region" description="Helical" evidence="1">
    <location>
        <begin position="66"/>
        <end position="92"/>
    </location>
</feature>
<dbReference type="GeneID" id="110312108"/>
<dbReference type="RefSeq" id="XP_029326131.1">
    <property type="nucleotide sequence ID" value="XM_029470271.1"/>
</dbReference>